<reference evidence="1" key="1">
    <citation type="thesis" date="2020" institute="ProQuest LLC" country="789 East Eisenhower Parkway, Ann Arbor, MI, USA">
        <title>Comparative Genomics and Chromosome Evolution.</title>
        <authorList>
            <person name="Mudd A.B."/>
        </authorList>
    </citation>
    <scope>NUCLEOTIDE SEQUENCE</scope>
    <source>
        <strain evidence="1">Female2</strain>
        <tissue evidence="1">Blood</tissue>
    </source>
</reference>
<dbReference type="OrthoDB" id="522106at2759"/>
<organism evidence="1 2">
    <name type="scientific">Hymenochirus boettgeri</name>
    <name type="common">Congo dwarf clawed frog</name>
    <dbReference type="NCBI Taxonomy" id="247094"/>
    <lineage>
        <taxon>Eukaryota</taxon>
        <taxon>Metazoa</taxon>
        <taxon>Chordata</taxon>
        <taxon>Craniata</taxon>
        <taxon>Vertebrata</taxon>
        <taxon>Euteleostomi</taxon>
        <taxon>Amphibia</taxon>
        <taxon>Batrachia</taxon>
        <taxon>Anura</taxon>
        <taxon>Pipoidea</taxon>
        <taxon>Pipidae</taxon>
        <taxon>Pipinae</taxon>
        <taxon>Hymenochirus</taxon>
    </lineage>
</organism>
<accession>A0A8T2KEE5</accession>
<comment type="caution">
    <text evidence="1">The sequence shown here is derived from an EMBL/GenBank/DDBJ whole genome shotgun (WGS) entry which is preliminary data.</text>
</comment>
<name>A0A8T2KEE5_9PIPI</name>
<dbReference type="SUPFAM" id="SSF52540">
    <property type="entry name" value="P-loop containing nucleoside triphosphate hydrolases"/>
    <property type="match status" value="1"/>
</dbReference>
<keyword evidence="2" id="KW-1185">Reference proteome</keyword>
<dbReference type="InterPro" id="IPR027417">
    <property type="entry name" value="P-loop_NTPase"/>
</dbReference>
<dbReference type="AlphaFoldDB" id="A0A8T2KEE5"/>
<dbReference type="Proteomes" id="UP000812440">
    <property type="component" value="Chromosome 1"/>
</dbReference>
<dbReference type="EMBL" id="JAACNH010000001">
    <property type="protein sequence ID" value="KAG8453950.1"/>
    <property type="molecule type" value="Genomic_DNA"/>
</dbReference>
<dbReference type="Gene3D" id="3.40.50.300">
    <property type="entry name" value="P-loop containing nucleotide triphosphate hydrolases"/>
    <property type="match status" value="1"/>
</dbReference>
<gene>
    <name evidence="1" type="ORF">GDO86_000539</name>
</gene>
<protein>
    <submittedName>
        <fullName evidence="1">Uncharacterized protein</fullName>
    </submittedName>
</protein>
<evidence type="ECO:0000313" key="1">
    <source>
        <dbReference type="EMBL" id="KAG8453950.1"/>
    </source>
</evidence>
<evidence type="ECO:0000313" key="2">
    <source>
        <dbReference type="Proteomes" id="UP000812440"/>
    </source>
</evidence>
<proteinExistence type="predicted"/>
<sequence>MTSKEAVKELGRNWEPIQCTEQEVVDQFELPRVFFLDISDDVVIERLSLCMTDPVSGERYHNIYNPAPRPEVYSRLQQNPELSEEKIQARLDMYHANVEELEEFYQDIIHINADQDPYTVFEIIESHIVKPLSKSLPEEPTLP</sequence>